<dbReference type="EMBL" id="KN717031">
    <property type="protein sequence ID" value="KJH40739.1"/>
    <property type="molecule type" value="Genomic_DNA"/>
</dbReference>
<dbReference type="Gene3D" id="3.40.50.2300">
    <property type="match status" value="1"/>
</dbReference>
<proteinExistence type="predicted"/>
<evidence type="ECO:0000313" key="1">
    <source>
        <dbReference type="EMBL" id="KJH40739.1"/>
    </source>
</evidence>
<dbReference type="OrthoDB" id="5844008at2759"/>
<evidence type="ECO:0008006" key="3">
    <source>
        <dbReference type="Google" id="ProtNLM"/>
    </source>
</evidence>
<dbReference type="SUPFAM" id="SSF53822">
    <property type="entry name" value="Periplasmic binding protein-like I"/>
    <property type="match status" value="1"/>
</dbReference>
<protein>
    <recommendedName>
        <fullName evidence="3">Receptor ligand binding region domain-containing protein</fullName>
    </recommendedName>
</protein>
<evidence type="ECO:0000313" key="2">
    <source>
        <dbReference type="Proteomes" id="UP000053766"/>
    </source>
</evidence>
<reference evidence="1 2" key="1">
    <citation type="submission" date="2013-11" db="EMBL/GenBank/DDBJ databases">
        <title>Draft genome of the bovine lungworm Dictyocaulus viviparus.</title>
        <authorList>
            <person name="Mitreva M."/>
        </authorList>
    </citation>
    <scope>NUCLEOTIDE SEQUENCE [LARGE SCALE GENOMIC DNA]</scope>
    <source>
        <strain evidence="1 2">HannoverDv2000</strain>
    </source>
</reference>
<gene>
    <name evidence="1" type="ORF">DICVIV_13301</name>
</gene>
<keyword evidence="2" id="KW-1185">Reference proteome</keyword>
<dbReference type="AlphaFoldDB" id="A0A0D8XAS9"/>
<dbReference type="Proteomes" id="UP000053766">
    <property type="component" value="Unassembled WGS sequence"/>
</dbReference>
<dbReference type="InterPro" id="IPR028082">
    <property type="entry name" value="Peripla_BP_I"/>
</dbReference>
<organism evidence="1 2">
    <name type="scientific">Dictyocaulus viviparus</name>
    <name type="common">Bovine lungworm</name>
    <dbReference type="NCBI Taxonomy" id="29172"/>
    <lineage>
        <taxon>Eukaryota</taxon>
        <taxon>Metazoa</taxon>
        <taxon>Ecdysozoa</taxon>
        <taxon>Nematoda</taxon>
        <taxon>Chromadorea</taxon>
        <taxon>Rhabditida</taxon>
        <taxon>Rhabditina</taxon>
        <taxon>Rhabditomorpha</taxon>
        <taxon>Strongyloidea</taxon>
        <taxon>Metastrongylidae</taxon>
        <taxon>Dictyocaulus</taxon>
    </lineage>
</organism>
<name>A0A0D8XAS9_DICVI</name>
<dbReference type="STRING" id="29172.A0A0D8XAS9"/>
<reference evidence="2" key="2">
    <citation type="journal article" date="2016" name="Sci. Rep.">
        <title>Dictyocaulus viviparus genome, variome and transcriptome elucidate lungworm biology and support future intervention.</title>
        <authorList>
            <person name="McNulty S.N."/>
            <person name="Strube C."/>
            <person name="Rosa B.A."/>
            <person name="Martin J.C."/>
            <person name="Tyagi R."/>
            <person name="Choi Y.J."/>
            <person name="Wang Q."/>
            <person name="Hallsworth Pepin K."/>
            <person name="Zhang X."/>
            <person name="Ozersky P."/>
            <person name="Wilson R.K."/>
            <person name="Sternberg P.W."/>
            <person name="Gasser R.B."/>
            <person name="Mitreva M."/>
        </authorList>
    </citation>
    <scope>NUCLEOTIDE SEQUENCE [LARGE SCALE GENOMIC DNA]</scope>
    <source>
        <strain evidence="2">HannoverDv2000</strain>
    </source>
</reference>
<accession>A0A0D8XAS9</accession>
<sequence length="86" mass="9803">MRAQMVGCPRFIYEKEITALFSLIRLFISFIFVQDPNASSYAGQLYNGLYAYARALNLTLQRDPSAFRNGTQILENIAMTFEGQII</sequence>